<protein>
    <submittedName>
        <fullName evidence="1">Uncharacterized protein</fullName>
    </submittedName>
</protein>
<organism evidence="1 2">
    <name type="scientific">Sorangium cellulosum</name>
    <name type="common">Polyangium cellulosum</name>
    <dbReference type="NCBI Taxonomy" id="56"/>
    <lineage>
        <taxon>Bacteria</taxon>
        <taxon>Pseudomonadati</taxon>
        <taxon>Myxococcota</taxon>
        <taxon>Polyangia</taxon>
        <taxon>Polyangiales</taxon>
        <taxon>Polyangiaceae</taxon>
        <taxon>Sorangium</taxon>
    </lineage>
</organism>
<dbReference type="OrthoDB" id="5503146at2"/>
<comment type="caution">
    <text evidence="1">The sequence shown here is derived from an EMBL/GenBank/DDBJ whole genome shotgun (WGS) entry which is preliminary data.</text>
</comment>
<dbReference type="RefSeq" id="WP_061613100.1">
    <property type="nucleotide sequence ID" value="NZ_JEMA01001196.1"/>
</dbReference>
<gene>
    <name evidence="1" type="ORF">BE15_15725</name>
</gene>
<dbReference type="Proteomes" id="UP000075260">
    <property type="component" value="Unassembled WGS sequence"/>
</dbReference>
<sequence>MSRLSERAFSELVEAGCPSCGGRELHLRSYVDALVPLMEGEPVGPVKWVYKGEMFVDGLYEIACGACKHLLFKDDRCPRCHDEGGLARGLTTTNAYPVPERCPRCEHIEVRFIAFVPARVKYEGKRADRAQTSVELHDPGFHGYRVDCKDCGKVAERADACPICESPAPIRARFSQST</sequence>
<name>A0A150Q0S2_SORCE</name>
<dbReference type="EMBL" id="JEMA01001196">
    <property type="protein sequence ID" value="KYF61346.1"/>
    <property type="molecule type" value="Genomic_DNA"/>
</dbReference>
<accession>A0A150Q0S2</accession>
<dbReference type="AlphaFoldDB" id="A0A150Q0S2"/>
<evidence type="ECO:0000313" key="1">
    <source>
        <dbReference type="EMBL" id="KYF61346.1"/>
    </source>
</evidence>
<proteinExistence type="predicted"/>
<reference evidence="1 2" key="1">
    <citation type="submission" date="2014-02" db="EMBL/GenBank/DDBJ databases">
        <title>The small core and large imbalanced accessory genome model reveals a collaborative survival strategy of Sorangium cellulosum strains in nature.</title>
        <authorList>
            <person name="Han K."/>
            <person name="Peng R."/>
            <person name="Blom J."/>
            <person name="Li Y.-Z."/>
        </authorList>
    </citation>
    <scope>NUCLEOTIDE SEQUENCE [LARGE SCALE GENOMIC DNA]</scope>
    <source>
        <strain evidence="1 2">So0008-312</strain>
    </source>
</reference>
<evidence type="ECO:0000313" key="2">
    <source>
        <dbReference type="Proteomes" id="UP000075260"/>
    </source>
</evidence>